<comment type="similarity">
    <text evidence="2">Belongs to the TAF11 family.</text>
</comment>
<dbReference type="SUPFAM" id="SSF47113">
    <property type="entry name" value="Histone-fold"/>
    <property type="match status" value="1"/>
</dbReference>
<evidence type="ECO:0000313" key="8">
    <source>
        <dbReference type="EMBL" id="CDK29025.1"/>
    </source>
</evidence>
<dbReference type="HOGENOM" id="CLU_924574_0_0_1"/>
<dbReference type="PANTHER" id="PTHR13218:SF8">
    <property type="entry name" value="TRANSCRIPTION INITIATION FACTOR TFIID SUBUNIT 11"/>
    <property type="match status" value="1"/>
</dbReference>
<feature type="compositionally biased region" description="Basic and acidic residues" evidence="6">
    <location>
        <begin position="37"/>
        <end position="46"/>
    </location>
</feature>
<evidence type="ECO:0000256" key="5">
    <source>
        <dbReference type="ARBA" id="ARBA00023242"/>
    </source>
</evidence>
<evidence type="ECO:0000256" key="3">
    <source>
        <dbReference type="ARBA" id="ARBA00023015"/>
    </source>
</evidence>
<protein>
    <recommendedName>
        <fullName evidence="7">TAFII28-like protein domain-containing protein</fullName>
    </recommendedName>
</protein>
<accession>W6MXK0</accession>
<gene>
    <name evidence="8" type="ORF">KUCA_T00005011001</name>
</gene>
<dbReference type="EMBL" id="HG793130">
    <property type="protein sequence ID" value="CDK29025.1"/>
    <property type="molecule type" value="Genomic_DNA"/>
</dbReference>
<dbReference type="Gene3D" id="1.10.20.10">
    <property type="entry name" value="Histone, subunit A"/>
    <property type="match status" value="1"/>
</dbReference>
<dbReference type="AlphaFoldDB" id="W6MXK0"/>
<keyword evidence="3" id="KW-0805">Transcription regulation</keyword>
<sequence length="301" mass="34799">MSQTGPHDENVQIIDDDLEVTEANAHLVEDQPNVSNELHDEEKEASEQEDSEEEYPEDVQKALEFLLEDIKHFGDVEITKRIIRRKKFEDEGVEDEELEDEDILECDEEFLREIGLEGEPLDISNTEKQKLLMESFDEDQMSRYEFFRRSNLNRPAIKRIANSVLGQSINNNVALVLASVAKVFVGEIVEKAKDVQRRQQKGEIIRKLEVKRALATRDEELKAKKIRPEDTKANFGYSVGPNGVLVPITSAKTFTIDLPKDDDPLLPEHFREAWRLYKEETDTLPSDQWRRQGGSDGWLFR</sequence>
<evidence type="ECO:0000259" key="7">
    <source>
        <dbReference type="Pfam" id="PF04719"/>
    </source>
</evidence>
<dbReference type="RefSeq" id="XP_022461014.1">
    <property type="nucleotide sequence ID" value="XM_022606154.1"/>
</dbReference>
<name>W6MXK0_9ASCO</name>
<dbReference type="CDD" id="cd08048">
    <property type="entry name" value="HFD_TAF11"/>
    <property type="match status" value="1"/>
</dbReference>
<dbReference type="GeneID" id="34522402"/>
<dbReference type="InterPro" id="IPR045127">
    <property type="entry name" value="TAF11-like"/>
</dbReference>
<dbReference type="STRING" id="1382522.W6MXK0"/>
<evidence type="ECO:0000313" key="9">
    <source>
        <dbReference type="Proteomes" id="UP000019384"/>
    </source>
</evidence>
<evidence type="ECO:0000256" key="1">
    <source>
        <dbReference type="ARBA" id="ARBA00004123"/>
    </source>
</evidence>
<keyword evidence="9" id="KW-1185">Reference proteome</keyword>
<dbReference type="Pfam" id="PF04719">
    <property type="entry name" value="TAFII28"/>
    <property type="match status" value="1"/>
</dbReference>
<reference evidence="8" key="2">
    <citation type="submission" date="2014-02" db="EMBL/GenBank/DDBJ databases">
        <title>Complete DNA sequence of /Kuraishia capsulata/ illustrates novel genomic features among budding yeasts (/Saccharomycotina/).</title>
        <authorList>
            <person name="Morales L."/>
            <person name="Noel B."/>
            <person name="Porcel B."/>
            <person name="Marcet-Houben M."/>
            <person name="Hullo M-F."/>
            <person name="Sacerdot C."/>
            <person name="Tekaia F."/>
            <person name="Leh-Louis V."/>
            <person name="Despons L."/>
            <person name="Khanna V."/>
            <person name="Aury J-M."/>
            <person name="Barbe V."/>
            <person name="Couloux A."/>
            <person name="Labadie K."/>
            <person name="Pelletier E."/>
            <person name="Souciet J-L."/>
            <person name="Boekhout T."/>
            <person name="Gabaldon T."/>
            <person name="Wincker P."/>
            <person name="Dujon B."/>
        </authorList>
    </citation>
    <scope>NUCLEOTIDE SEQUENCE</scope>
    <source>
        <strain evidence="8">CBS 1993</strain>
    </source>
</reference>
<dbReference type="InterPro" id="IPR006809">
    <property type="entry name" value="TAFII28_dom"/>
</dbReference>
<keyword evidence="5" id="KW-0539">Nucleus</keyword>
<evidence type="ECO:0000256" key="2">
    <source>
        <dbReference type="ARBA" id="ARBA00009788"/>
    </source>
</evidence>
<dbReference type="InterPro" id="IPR009072">
    <property type="entry name" value="Histone-fold"/>
</dbReference>
<dbReference type="PANTHER" id="PTHR13218">
    <property type="entry name" value="TRANSCRIPTION INITIATION FACTOR TFIID SUBUNIT 11-RELATED"/>
    <property type="match status" value="1"/>
</dbReference>
<evidence type="ECO:0000256" key="6">
    <source>
        <dbReference type="SAM" id="MobiDB-lite"/>
    </source>
</evidence>
<dbReference type="Proteomes" id="UP000019384">
    <property type="component" value="Unassembled WGS sequence"/>
</dbReference>
<comment type="subcellular location">
    <subcellularLocation>
        <location evidence="1">Nucleus</location>
    </subcellularLocation>
</comment>
<keyword evidence="4" id="KW-0804">Transcription</keyword>
<proteinExistence type="inferred from homology"/>
<dbReference type="GO" id="GO:0046982">
    <property type="term" value="F:protein heterodimerization activity"/>
    <property type="evidence" value="ECO:0007669"/>
    <property type="project" value="InterPro"/>
</dbReference>
<organism evidence="8 9">
    <name type="scientific">Kuraishia capsulata CBS 1993</name>
    <dbReference type="NCBI Taxonomy" id="1382522"/>
    <lineage>
        <taxon>Eukaryota</taxon>
        <taxon>Fungi</taxon>
        <taxon>Dikarya</taxon>
        <taxon>Ascomycota</taxon>
        <taxon>Saccharomycotina</taxon>
        <taxon>Pichiomycetes</taxon>
        <taxon>Pichiales</taxon>
        <taxon>Pichiaceae</taxon>
        <taxon>Kuraishia</taxon>
    </lineage>
</organism>
<dbReference type="OrthoDB" id="28335at2759"/>
<feature type="region of interest" description="Disordered" evidence="6">
    <location>
        <begin position="23"/>
        <end position="58"/>
    </location>
</feature>
<reference evidence="8" key="1">
    <citation type="submission" date="2013-12" db="EMBL/GenBank/DDBJ databases">
        <authorList>
            <person name="Genoscope - CEA"/>
        </authorList>
    </citation>
    <scope>NUCLEOTIDE SEQUENCE</scope>
    <source>
        <strain evidence="8">CBS 1993</strain>
    </source>
</reference>
<evidence type="ECO:0000256" key="4">
    <source>
        <dbReference type="ARBA" id="ARBA00023163"/>
    </source>
</evidence>
<feature type="compositionally biased region" description="Acidic residues" evidence="6">
    <location>
        <begin position="47"/>
        <end position="57"/>
    </location>
</feature>
<dbReference type="GO" id="GO:0051123">
    <property type="term" value="P:RNA polymerase II preinitiation complex assembly"/>
    <property type="evidence" value="ECO:0007669"/>
    <property type="project" value="InterPro"/>
</dbReference>
<dbReference type="GO" id="GO:0005669">
    <property type="term" value="C:transcription factor TFIID complex"/>
    <property type="evidence" value="ECO:0007669"/>
    <property type="project" value="InterPro"/>
</dbReference>
<feature type="domain" description="TAFII28-like protein" evidence="7">
    <location>
        <begin position="131"/>
        <end position="213"/>
    </location>
</feature>
<dbReference type="GO" id="GO:0016251">
    <property type="term" value="F:RNA polymerase II general transcription initiation factor activity"/>
    <property type="evidence" value="ECO:0007669"/>
    <property type="project" value="TreeGrafter"/>
</dbReference>